<accession>A0A6J6DD59</accession>
<proteinExistence type="predicted"/>
<reference evidence="1" key="1">
    <citation type="submission" date="2020-05" db="EMBL/GenBank/DDBJ databases">
        <authorList>
            <person name="Chiriac C."/>
            <person name="Salcher M."/>
            <person name="Ghai R."/>
            <person name="Kavagutti S V."/>
        </authorList>
    </citation>
    <scope>NUCLEOTIDE SEQUENCE</scope>
</reference>
<dbReference type="AlphaFoldDB" id="A0A6J6DD59"/>
<name>A0A6J6DD59_9ZZZZ</name>
<evidence type="ECO:0000313" key="1">
    <source>
        <dbReference type="EMBL" id="CAB4561316.1"/>
    </source>
</evidence>
<gene>
    <name evidence="1" type="ORF">UFOPK1591_00750</name>
</gene>
<sequence length="109" mass="12458">MILDHVPCRANAVVVPSTAADTNVFCHGDLNVIDVLRIPQRFEELVRKSQRKNILNRLFAQIVINAKNRVRRKNRLHHVVEFPGRGEVTAERLLNDNPAPRISIRTCES</sequence>
<dbReference type="EMBL" id="CAEZTD010000048">
    <property type="protein sequence ID" value="CAB4561316.1"/>
    <property type="molecule type" value="Genomic_DNA"/>
</dbReference>
<protein>
    <submittedName>
        <fullName evidence="1">Unannotated protein</fullName>
    </submittedName>
</protein>
<organism evidence="1">
    <name type="scientific">freshwater metagenome</name>
    <dbReference type="NCBI Taxonomy" id="449393"/>
    <lineage>
        <taxon>unclassified sequences</taxon>
        <taxon>metagenomes</taxon>
        <taxon>ecological metagenomes</taxon>
    </lineage>
</organism>